<dbReference type="Proteomes" id="UP000232688">
    <property type="component" value="Unassembled WGS sequence"/>
</dbReference>
<dbReference type="VEuPathDB" id="FungiDB:RhiirFUN_012387"/>
<dbReference type="EMBL" id="LLXH01002074">
    <property type="protein sequence ID" value="PKC56646.1"/>
    <property type="molecule type" value="Genomic_DNA"/>
</dbReference>
<evidence type="ECO:0000313" key="2">
    <source>
        <dbReference type="Proteomes" id="UP000232688"/>
    </source>
</evidence>
<gene>
    <name evidence="1" type="ORF">RhiirA1_473690</name>
</gene>
<reference evidence="1 2" key="1">
    <citation type="submission" date="2017-10" db="EMBL/GenBank/DDBJ databases">
        <title>Extensive intraspecific genome diversity in a model arbuscular mycorrhizal fungus.</title>
        <authorList>
            <person name="Chen E.C.H."/>
            <person name="Morin E."/>
            <person name="Baudet D."/>
            <person name="Noel J."/>
            <person name="Ndikumana S."/>
            <person name="Charron P."/>
            <person name="St-Onge C."/>
            <person name="Giorgi J."/>
            <person name="Grigoriev I.V."/>
            <person name="Roux C."/>
            <person name="Martin F.M."/>
            <person name="Corradi N."/>
        </authorList>
    </citation>
    <scope>NUCLEOTIDE SEQUENCE [LARGE SCALE GENOMIC DNA]</scope>
    <source>
        <strain evidence="1 2">A1</strain>
    </source>
</reference>
<comment type="caution">
    <text evidence="1">The sequence shown here is derived from an EMBL/GenBank/DDBJ whole genome shotgun (WGS) entry which is preliminary data.</text>
</comment>
<reference evidence="1 2" key="2">
    <citation type="submission" date="2017-10" db="EMBL/GenBank/DDBJ databases">
        <title>Genome analyses suggest a sexual origin of heterokaryosis in a supposedly ancient asexual fungus.</title>
        <authorList>
            <person name="Corradi N."/>
            <person name="Sedzielewska K."/>
            <person name="Noel J."/>
            <person name="Charron P."/>
            <person name="Farinelli L."/>
            <person name="Marton T."/>
            <person name="Kruger M."/>
            <person name="Pelin A."/>
            <person name="Brachmann A."/>
            <person name="Corradi N."/>
        </authorList>
    </citation>
    <scope>NUCLEOTIDE SEQUENCE [LARGE SCALE GENOMIC DNA]</scope>
    <source>
        <strain evidence="1 2">A1</strain>
    </source>
</reference>
<protein>
    <submittedName>
        <fullName evidence="1">Uncharacterized protein</fullName>
    </submittedName>
</protein>
<evidence type="ECO:0000313" key="1">
    <source>
        <dbReference type="EMBL" id="PKC56646.1"/>
    </source>
</evidence>
<name>A0A2N0R005_9GLOM</name>
<accession>A0A2N0R005</accession>
<dbReference type="AlphaFoldDB" id="A0A2N0R005"/>
<organism evidence="1 2">
    <name type="scientific">Rhizophagus irregularis</name>
    <dbReference type="NCBI Taxonomy" id="588596"/>
    <lineage>
        <taxon>Eukaryota</taxon>
        <taxon>Fungi</taxon>
        <taxon>Fungi incertae sedis</taxon>
        <taxon>Mucoromycota</taxon>
        <taxon>Glomeromycotina</taxon>
        <taxon>Glomeromycetes</taxon>
        <taxon>Glomerales</taxon>
        <taxon>Glomeraceae</taxon>
        <taxon>Rhizophagus</taxon>
    </lineage>
</organism>
<feature type="non-terminal residue" evidence="1">
    <location>
        <position position="1"/>
    </location>
</feature>
<proteinExistence type="predicted"/>
<sequence>ILKRFRQATLPTQDEIYGAIRIAYLNAEKFARLVALSKSETSLCPFVYIDNSHLDAEQEHAEVNTAINFNPLISENDQLCDVAKEVTQTAFINQHKELHSYVNDDNIFGEYDELGGLNEDLELCASRSNDQMDNLSKINSNEIIYLLNHQKTLIICESHNAFSRANYLCGIQNRSAFNLDEDSRNRIERNAANELNNSRDADVSEECQLEDYGLVIMYIGKKLCVGRILAKYQKISDQHAYICSGVDSVDSLSFISIILYRHLSGSYFTCQSPTGGNLFVHLSFKNVVYYLGKVFSFNATNYEMLILDINDSKIFSFFQQQEEISFGVDTIFQRIGSGVDTIFQEIGSSIDTISLGISSGVNTVSLENQLQHKRRYSKNISSSVDTESQRISVPAWILNPKDKNSVLTDISSGGNGSDLDTESHWESKISSGVDTDIPGFPFRFYQIGLGEDYGWMMDGGW</sequence>
<dbReference type="VEuPathDB" id="FungiDB:RhiirA1_473690"/>
<dbReference type="VEuPathDB" id="FungiDB:FUN_020005"/>